<dbReference type="AlphaFoldDB" id="A0A9K3PZF8"/>
<feature type="compositionally biased region" description="Basic and acidic residues" evidence="1">
    <location>
        <begin position="116"/>
        <end position="130"/>
    </location>
</feature>
<accession>A0A9K3PZF8</accession>
<dbReference type="OrthoDB" id="47630at2759"/>
<proteinExistence type="predicted"/>
<protein>
    <submittedName>
        <fullName evidence="3">Uncharacterized protein</fullName>
    </submittedName>
</protein>
<evidence type="ECO:0000313" key="3">
    <source>
        <dbReference type="EMBL" id="KAG7365847.1"/>
    </source>
</evidence>
<dbReference type="Proteomes" id="UP000693970">
    <property type="component" value="Unassembled WGS sequence"/>
</dbReference>
<sequence>MHFQATVCALFLCGYALLDATVHGFIASYNKRSRPSALKAACDRRSFWDATLTTAASVLIVSQPAFADGDSVDDLAMPSEDEIKKAEADAAAERLRIKAELQKKSSRPLSFAENLAQEKEKQRQLQKTKEERRNALCEELGRGC</sequence>
<name>A0A9K3PZF8_9STRA</name>
<feature type="chain" id="PRO_5039885974" evidence="2">
    <location>
        <begin position="21"/>
        <end position="144"/>
    </location>
</feature>
<evidence type="ECO:0000256" key="2">
    <source>
        <dbReference type="SAM" id="SignalP"/>
    </source>
</evidence>
<evidence type="ECO:0000313" key="4">
    <source>
        <dbReference type="Proteomes" id="UP000693970"/>
    </source>
</evidence>
<feature type="region of interest" description="Disordered" evidence="1">
    <location>
        <begin position="103"/>
        <end position="130"/>
    </location>
</feature>
<feature type="signal peptide" evidence="2">
    <location>
        <begin position="1"/>
        <end position="20"/>
    </location>
</feature>
<reference evidence="3" key="2">
    <citation type="submission" date="2021-04" db="EMBL/GenBank/DDBJ databases">
        <authorList>
            <person name="Podell S."/>
        </authorList>
    </citation>
    <scope>NUCLEOTIDE SEQUENCE</scope>
    <source>
        <strain evidence="3">Hildebrandi</strain>
    </source>
</reference>
<evidence type="ECO:0000256" key="1">
    <source>
        <dbReference type="SAM" id="MobiDB-lite"/>
    </source>
</evidence>
<dbReference type="EMBL" id="JAGRRH010000007">
    <property type="protein sequence ID" value="KAG7365847.1"/>
    <property type="molecule type" value="Genomic_DNA"/>
</dbReference>
<comment type="caution">
    <text evidence="3">The sequence shown here is derived from an EMBL/GenBank/DDBJ whole genome shotgun (WGS) entry which is preliminary data.</text>
</comment>
<keyword evidence="2" id="KW-0732">Signal</keyword>
<organism evidence="3 4">
    <name type="scientific">Nitzschia inconspicua</name>
    <dbReference type="NCBI Taxonomy" id="303405"/>
    <lineage>
        <taxon>Eukaryota</taxon>
        <taxon>Sar</taxon>
        <taxon>Stramenopiles</taxon>
        <taxon>Ochrophyta</taxon>
        <taxon>Bacillariophyta</taxon>
        <taxon>Bacillariophyceae</taxon>
        <taxon>Bacillariophycidae</taxon>
        <taxon>Bacillariales</taxon>
        <taxon>Bacillariaceae</taxon>
        <taxon>Nitzschia</taxon>
    </lineage>
</organism>
<reference evidence="3" key="1">
    <citation type="journal article" date="2021" name="Sci. Rep.">
        <title>Diploid genomic architecture of Nitzschia inconspicua, an elite biomass production diatom.</title>
        <authorList>
            <person name="Oliver A."/>
            <person name="Podell S."/>
            <person name="Pinowska A."/>
            <person name="Traller J.C."/>
            <person name="Smith S.R."/>
            <person name="McClure R."/>
            <person name="Beliaev A."/>
            <person name="Bohutskyi P."/>
            <person name="Hill E.A."/>
            <person name="Rabines A."/>
            <person name="Zheng H."/>
            <person name="Allen L.Z."/>
            <person name="Kuo A."/>
            <person name="Grigoriev I.V."/>
            <person name="Allen A.E."/>
            <person name="Hazlebeck D."/>
            <person name="Allen E.E."/>
        </authorList>
    </citation>
    <scope>NUCLEOTIDE SEQUENCE</scope>
    <source>
        <strain evidence="3">Hildebrandi</strain>
    </source>
</reference>
<keyword evidence="4" id="KW-1185">Reference proteome</keyword>
<gene>
    <name evidence="3" type="ORF">IV203_028517</name>
</gene>